<protein>
    <submittedName>
        <fullName evidence="1">Uncharacterized protein</fullName>
    </submittedName>
</protein>
<evidence type="ECO:0000313" key="2">
    <source>
        <dbReference type="Proteomes" id="UP000260025"/>
    </source>
</evidence>
<reference evidence="1 2" key="1">
    <citation type="submission" date="2018-08" db="EMBL/GenBank/DDBJ databases">
        <title>A genome reference for cultivated species of the human gut microbiota.</title>
        <authorList>
            <person name="Zou Y."/>
            <person name="Xue W."/>
            <person name="Luo G."/>
        </authorList>
    </citation>
    <scope>NUCLEOTIDE SEQUENCE [LARGE SCALE GENOMIC DNA]</scope>
    <source>
        <strain evidence="1 2">OF01-2LB</strain>
    </source>
</reference>
<accession>A0A3E2VPN2</accession>
<gene>
    <name evidence="1" type="ORF">DXA38_16580</name>
</gene>
<dbReference type="EMBL" id="QVEV01000030">
    <property type="protein sequence ID" value="RGC12459.1"/>
    <property type="molecule type" value="Genomic_DNA"/>
</dbReference>
<evidence type="ECO:0000313" key="1">
    <source>
        <dbReference type="EMBL" id="RGC12459.1"/>
    </source>
</evidence>
<proteinExistence type="predicted"/>
<dbReference type="AlphaFoldDB" id="A0A3E2VPN2"/>
<name>A0A3E2VPN2_CLOIN</name>
<dbReference type="OrthoDB" id="9865298at2"/>
<organism evidence="1 2">
    <name type="scientific">Clostridium innocuum</name>
    <dbReference type="NCBI Taxonomy" id="1522"/>
    <lineage>
        <taxon>Bacteria</taxon>
        <taxon>Bacillati</taxon>
        <taxon>Bacillota</taxon>
        <taxon>Clostridia</taxon>
        <taxon>Eubacteriales</taxon>
        <taxon>Clostridiaceae</taxon>
        <taxon>Clostridium</taxon>
    </lineage>
</organism>
<dbReference type="Proteomes" id="UP000260025">
    <property type="component" value="Unassembled WGS sequence"/>
</dbReference>
<comment type="caution">
    <text evidence="1">The sequence shown here is derived from an EMBL/GenBank/DDBJ whole genome shotgun (WGS) entry which is preliminary data.</text>
</comment>
<dbReference type="RefSeq" id="WP_117444146.1">
    <property type="nucleotide sequence ID" value="NZ_JAJFEN010000010.1"/>
</dbReference>
<sequence length="127" mass="15140">MLEPKIYVRCDVLEVGKQDIQVFDNKDEYDDFEGAFSLTYTTEKTDKYFKLNLNFELRFKNQYDVSKILVKLPYSFTYTLKKYKEYGLESIKISALNEIASEISEYYGFYLMLLFQCKVKSKVKEMS</sequence>